<dbReference type="EMBL" id="CAJVPT010056341">
    <property type="protein sequence ID" value="CAG8756669.1"/>
    <property type="molecule type" value="Genomic_DNA"/>
</dbReference>
<evidence type="ECO:0000313" key="1">
    <source>
        <dbReference type="EMBL" id="CAG8756669.1"/>
    </source>
</evidence>
<gene>
    <name evidence="1" type="ORF">ACOLOM_LOCUS12995</name>
</gene>
<sequence>MALTASRAKIQLSPSQQYEALARDSKLAYISANPSDNSLAGDRYPTYAVHISLFVTTESYLAFDRHDQFQHACSSTMLLRNDVFILPTPDPKPSYRAQVSSLMRQPSTYRALAIGGGTFAAFALFNCLCVSFL</sequence>
<reference evidence="1" key="1">
    <citation type="submission" date="2021-06" db="EMBL/GenBank/DDBJ databases">
        <authorList>
            <person name="Kallberg Y."/>
            <person name="Tangrot J."/>
            <person name="Rosling A."/>
        </authorList>
    </citation>
    <scope>NUCLEOTIDE SEQUENCE</scope>
    <source>
        <strain evidence="1">CL356</strain>
    </source>
</reference>
<accession>A0ACA9QPQ4</accession>
<keyword evidence="2" id="KW-1185">Reference proteome</keyword>
<name>A0ACA9QPQ4_9GLOM</name>
<comment type="caution">
    <text evidence="1">The sequence shown here is derived from an EMBL/GenBank/DDBJ whole genome shotgun (WGS) entry which is preliminary data.</text>
</comment>
<evidence type="ECO:0000313" key="2">
    <source>
        <dbReference type="Proteomes" id="UP000789525"/>
    </source>
</evidence>
<feature type="non-terminal residue" evidence="1">
    <location>
        <position position="133"/>
    </location>
</feature>
<dbReference type="Proteomes" id="UP000789525">
    <property type="component" value="Unassembled WGS sequence"/>
</dbReference>
<proteinExistence type="predicted"/>
<organism evidence="1 2">
    <name type="scientific">Acaulospora colombiana</name>
    <dbReference type="NCBI Taxonomy" id="27376"/>
    <lineage>
        <taxon>Eukaryota</taxon>
        <taxon>Fungi</taxon>
        <taxon>Fungi incertae sedis</taxon>
        <taxon>Mucoromycota</taxon>
        <taxon>Glomeromycotina</taxon>
        <taxon>Glomeromycetes</taxon>
        <taxon>Diversisporales</taxon>
        <taxon>Acaulosporaceae</taxon>
        <taxon>Acaulospora</taxon>
    </lineage>
</organism>
<protein>
    <submittedName>
        <fullName evidence="1">13134_t:CDS:1</fullName>
    </submittedName>
</protein>